<accession>A0ABR9K459</accession>
<evidence type="ECO:0000256" key="5">
    <source>
        <dbReference type="ARBA" id="ARBA00023004"/>
    </source>
</evidence>
<evidence type="ECO:0000256" key="3">
    <source>
        <dbReference type="ARBA" id="ARBA00022723"/>
    </source>
</evidence>
<dbReference type="SUPFAM" id="SSF56014">
    <property type="entry name" value="Nitrite and sulphite reductase 4Fe-4S domain-like"/>
    <property type="match status" value="2"/>
</dbReference>
<dbReference type="InterPro" id="IPR051329">
    <property type="entry name" value="NIR_SIR_4Fe-4S"/>
</dbReference>
<protein>
    <submittedName>
        <fullName evidence="9">Precorrin-3B synthase</fullName>
        <ecNumber evidence="9">1.14.13.83</ecNumber>
    </submittedName>
</protein>
<feature type="region of interest" description="Disordered" evidence="7">
    <location>
        <begin position="424"/>
        <end position="444"/>
    </location>
</feature>
<feature type="region of interest" description="Disordered" evidence="7">
    <location>
        <begin position="207"/>
        <end position="256"/>
    </location>
</feature>
<reference evidence="9 10" key="1">
    <citation type="submission" date="2020-10" db="EMBL/GenBank/DDBJ databases">
        <title>Sequencing the genomes of 1000 actinobacteria strains.</title>
        <authorList>
            <person name="Klenk H.-P."/>
        </authorList>
    </citation>
    <scope>NUCLEOTIDE SEQUENCE [LARGE SCALE GENOMIC DNA]</scope>
    <source>
        <strain evidence="9 10">DSM 46744</strain>
    </source>
</reference>
<feature type="compositionally biased region" description="Low complexity" evidence="7">
    <location>
        <begin position="430"/>
        <end position="444"/>
    </location>
</feature>
<gene>
    <name evidence="9" type="ORF">H4W34_006983</name>
</gene>
<evidence type="ECO:0000313" key="9">
    <source>
        <dbReference type="EMBL" id="MBE1537150.1"/>
    </source>
</evidence>
<keyword evidence="1" id="KW-0004">4Fe-4S</keyword>
<dbReference type="EC" id="1.14.13.83" evidence="9"/>
<dbReference type="InterPro" id="IPR036136">
    <property type="entry name" value="Nit/Sulf_reduc_fer-like_dom_sf"/>
</dbReference>
<evidence type="ECO:0000256" key="2">
    <source>
        <dbReference type="ARBA" id="ARBA00022617"/>
    </source>
</evidence>
<evidence type="ECO:0000256" key="7">
    <source>
        <dbReference type="SAM" id="MobiDB-lite"/>
    </source>
</evidence>
<dbReference type="Gene3D" id="3.30.413.10">
    <property type="entry name" value="Sulfite Reductase Hemoprotein, domain 1"/>
    <property type="match status" value="2"/>
</dbReference>
<name>A0ABR9K459_9ACTN</name>
<feature type="compositionally biased region" description="Basic and acidic residues" evidence="7">
    <location>
        <begin position="207"/>
        <end position="217"/>
    </location>
</feature>
<proteinExistence type="predicted"/>
<feature type="domain" description="Nitrite/Sulfite reductase ferredoxin-like" evidence="8">
    <location>
        <begin position="26"/>
        <end position="83"/>
    </location>
</feature>
<keyword evidence="2" id="KW-0349">Heme</keyword>
<keyword evidence="4 9" id="KW-0560">Oxidoreductase</keyword>
<evidence type="ECO:0000259" key="8">
    <source>
        <dbReference type="Pfam" id="PF03460"/>
    </source>
</evidence>
<feature type="compositionally biased region" description="Gly residues" evidence="7">
    <location>
        <begin position="225"/>
        <end position="234"/>
    </location>
</feature>
<evidence type="ECO:0000256" key="4">
    <source>
        <dbReference type="ARBA" id="ARBA00023002"/>
    </source>
</evidence>
<dbReference type="Pfam" id="PF03460">
    <property type="entry name" value="NIR_SIR_ferr"/>
    <property type="match status" value="1"/>
</dbReference>
<organism evidence="9 10">
    <name type="scientific">Actinomadura algeriensis</name>
    <dbReference type="NCBI Taxonomy" id="1679523"/>
    <lineage>
        <taxon>Bacteria</taxon>
        <taxon>Bacillati</taxon>
        <taxon>Actinomycetota</taxon>
        <taxon>Actinomycetes</taxon>
        <taxon>Streptosporangiales</taxon>
        <taxon>Thermomonosporaceae</taxon>
        <taxon>Actinomadura</taxon>
    </lineage>
</organism>
<keyword evidence="5" id="KW-0408">Iron</keyword>
<dbReference type="Gene3D" id="3.90.480.10">
    <property type="entry name" value="Sulfite Reductase Hemoprotein,Domain 2"/>
    <property type="match status" value="1"/>
</dbReference>
<evidence type="ECO:0000313" key="10">
    <source>
        <dbReference type="Proteomes" id="UP000627838"/>
    </source>
</evidence>
<keyword evidence="10" id="KW-1185">Reference proteome</keyword>
<dbReference type="Proteomes" id="UP000627838">
    <property type="component" value="Unassembled WGS sequence"/>
</dbReference>
<dbReference type="RefSeq" id="WP_192763074.1">
    <property type="nucleotide sequence ID" value="NZ_JADBDZ010000001.1"/>
</dbReference>
<dbReference type="GO" id="GO:0043818">
    <property type="term" value="F:precorrin-3B synthase activity"/>
    <property type="evidence" value="ECO:0007669"/>
    <property type="project" value="UniProtKB-EC"/>
</dbReference>
<dbReference type="EMBL" id="JADBDZ010000001">
    <property type="protein sequence ID" value="MBE1537150.1"/>
    <property type="molecule type" value="Genomic_DNA"/>
</dbReference>
<evidence type="ECO:0000256" key="1">
    <source>
        <dbReference type="ARBA" id="ARBA00022485"/>
    </source>
</evidence>
<dbReference type="PANTHER" id="PTHR32439:SF9">
    <property type="entry name" value="BLR3264 PROTEIN"/>
    <property type="match status" value="1"/>
</dbReference>
<keyword evidence="3" id="KW-0479">Metal-binding</keyword>
<dbReference type="InterPro" id="IPR005117">
    <property type="entry name" value="NiRdtase/SiRdtase_haem-b_fer"/>
</dbReference>
<sequence>MPSRSRTGPDRCPGTLRVHAAADGGLARIRLPGGALTGARLAVLADAAADLGDGHLELTSRANLQLRGLPEGAEGELSDRLHDAGLLPSMTHERVRNIAASVLSGRDGAGRVDVRPLVADLDAALCADPSLAALSGRFLFALDDGRGDVIAMRSDIGLYALAPDELALVLAGTDTGLRARPEDAVALALDAARAFLRVRTTEWRISELSDRPSRDGTPDTPSAGGADGLGGGRGEPSRGRSPRDAPPAAPDGTRVGGALGELVGMLASGRRRAGPVAVPAVPLRTPLGAIGQRDGRRALSALVPLGRLDPAPLRDVAEIIVTPWRGVVIPDLTDMPHFPGLVTAADWAGVTACAGRPGCAKSLTDVRADAAAAVRAAAGPRGDAGGLPVHWSGCERRCGHPPDRHVAVVATPRGYEVRLGDEVRARPHDPAATAAAVAGTRRSE</sequence>
<dbReference type="InterPro" id="IPR045854">
    <property type="entry name" value="NO2/SO3_Rdtase_4Fe4S_sf"/>
</dbReference>
<keyword evidence="6" id="KW-0411">Iron-sulfur</keyword>
<comment type="caution">
    <text evidence="9">The sequence shown here is derived from an EMBL/GenBank/DDBJ whole genome shotgun (WGS) entry which is preliminary data.</text>
</comment>
<dbReference type="PANTHER" id="PTHR32439">
    <property type="entry name" value="FERREDOXIN--NITRITE REDUCTASE, CHLOROPLASTIC"/>
    <property type="match status" value="1"/>
</dbReference>
<evidence type="ECO:0000256" key="6">
    <source>
        <dbReference type="ARBA" id="ARBA00023014"/>
    </source>
</evidence>
<dbReference type="SUPFAM" id="SSF55124">
    <property type="entry name" value="Nitrite/Sulfite reductase N-terminal domain-like"/>
    <property type="match status" value="2"/>
</dbReference>